<comment type="caution">
    <text evidence="2">The sequence shown here is derived from an EMBL/GenBank/DDBJ whole genome shotgun (WGS) entry which is preliminary data.</text>
</comment>
<name>A0ABR6B7P6_9PSEU</name>
<evidence type="ECO:0008006" key="4">
    <source>
        <dbReference type="Google" id="ProtNLM"/>
    </source>
</evidence>
<organism evidence="2 3">
    <name type="scientific">Kutzneria viridogrisea</name>
    <dbReference type="NCBI Taxonomy" id="47990"/>
    <lineage>
        <taxon>Bacteria</taxon>
        <taxon>Bacillati</taxon>
        <taxon>Actinomycetota</taxon>
        <taxon>Actinomycetes</taxon>
        <taxon>Pseudonocardiales</taxon>
        <taxon>Pseudonocardiaceae</taxon>
        <taxon>Kutzneria</taxon>
    </lineage>
</organism>
<dbReference type="Gene3D" id="3.40.50.880">
    <property type="match status" value="1"/>
</dbReference>
<feature type="compositionally biased region" description="Low complexity" evidence="1">
    <location>
        <begin position="84"/>
        <end position="93"/>
    </location>
</feature>
<sequence>MAGASVELVFQFGVAQREDLNLVGIDANGVLQLPHGVCQDHPQIGHDHGDPLGQPAAELAASVAADDRQLLEVGDQRQVRRARPGSSRSRAGSTLRASVGGARSRNSSSTSGAAAMAPCRGRAAQRPPWSSEVLVDGNLITGQNPQSSRATADRVVQVLERREIFNNR</sequence>
<gene>
    <name evidence="2" type="ORF">BC739_000077</name>
</gene>
<dbReference type="EMBL" id="JACJID010000001">
    <property type="protein sequence ID" value="MBA8922880.1"/>
    <property type="molecule type" value="Genomic_DNA"/>
</dbReference>
<feature type="region of interest" description="Disordered" evidence="1">
    <location>
        <begin position="70"/>
        <end position="128"/>
    </location>
</feature>
<feature type="compositionally biased region" description="Low complexity" evidence="1">
    <location>
        <begin position="112"/>
        <end position="124"/>
    </location>
</feature>
<evidence type="ECO:0000256" key="1">
    <source>
        <dbReference type="SAM" id="MobiDB-lite"/>
    </source>
</evidence>
<protein>
    <recommendedName>
        <fullName evidence="4">DJ-1/PfpI domain-containing protein</fullName>
    </recommendedName>
</protein>
<accession>A0ABR6B7P6</accession>
<evidence type="ECO:0000313" key="2">
    <source>
        <dbReference type="EMBL" id="MBA8922880.1"/>
    </source>
</evidence>
<reference evidence="2 3" key="1">
    <citation type="submission" date="2020-08" db="EMBL/GenBank/DDBJ databases">
        <title>Genomic Encyclopedia of Archaeal and Bacterial Type Strains, Phase II (KMG-II): from individual species to whole genera.</title>
        <authorList>
            <person name="Goeker M."/>
        </authorList>
    </citation>
    <scope>NUCLEOTIDE SEQUENCE [LARGE SCALE GENOMIC DNA]</scope>
    <source>
        <strain evidence="2 3">DSM 43850</strain>
    </source>
</reference>
<proteinExistence type="predicted"/>
<evidence type="ECO:0000313" key="3">
    <source>
        <dbReference type="Proteomes" id="UP000517916"/>
    </source>
</evidence>
<dbReference type="Proteomes" id="UP000517916">
    <property type="component" value="Unassembled WGS sequence"/>
</dbReference>
<dbReference type="SUPFAM" id="SSF52317">
    <property type="entry name" value="Class I glutamine amidotransferase-like"/>
    <property type="match status" value="1"/>
</dbReference>
<dbReference type="RefSeq" id="WP_182837078.1">
    <property type="nucleotide sequence ID" value="NZ_BAAABQ010000010.1"/>
</dbReference>
<keyword evidence="3" id="KW-1185">Reference proteome</keyword>
<dbReference type="InterPro" id="IPR029062">
    <property type="entry name" value="Class_I_gatase-like"/>
</dbReference>